<comment type="caution">
    <text evidence="5">The sequence shown here is derived from an EMBL/GenBank/DDBJ whole genome shotgun (WGS) entry which is preliminary data.</text>
</comment>
<organism evidence="5 6">
    <name type="scientific">Populibacterium corticicola</name>
    <dbReference type="NCBI Taxonomy" id="1812826"/>
    <lineage>
        <taxon>Bacteria</taxon>
        <taxon>Bacillati</taxon>
        <taxon>Actinomycetota</taxon>
        <taxon>Actinomycetes</taxon>
        <taxon>Micrococcales</taxon>
        <taxon>Jonesiaceae</taxon>
        <taxon>Populibacterium</taxon>
    </lineage>
</organism>
<keyword evidence="2" id="KW-0812">Transmembrane</keyword>
<keyword evidence="2" id="KW-1133">Transmembrane helix</keyword>
<feature type="compositionally biased region" description="Pro residues" evidence="1">
    <location>
        <begin position="336"/>
        <end position="345"/>
    </location>
</feature>
<evidence type="ECO:0000259" key="4">
    <source>
        <dbReference type="Pfam" id="PF04213"/>
    </source>
</evidence>
<feature type="region of interest" description="Disordered" evidence="1">
    <location>
        <begin position="50"/>
        <end position="143"/>
    </location>
</feature>
<name>A0ABW5XDX3_9MICO</name>
<keyword evidence="3" id="KW-0732">Signal</keyword>
<dbReference type="RefSeq" id="WP_377466129.1">
    <property type="nucleotide sequence ID" value="NZ_JBHUOP010000003.1"/>
</dbReference>
<feature type="domain" description="Htaa" evidence="4">
    <location>
        <begin position="370"/>
        <end position="528"/>
    </location>
</feature>
<accession>A0ABW5XDX3</accession>
<feature type="compositionally biased region" description="Polar residues" evidence="1">
    <location>
        <begin position="121"/>
        <end position="133"/>
    </location>
</feature>
<proteinExistence type="predicted"/>
<dbReference type="EMBL" id="JBHUOP010000003">
    <property type="protein sequence ID" value="MFD2840307.1"/>
    <property type="molecule type" value="Genomic_DNA"/>
</dbReference>
<feature type="region of interest" description="Disordered" evidence="1">
    <location>
        <begin position="324"/>
        <end position="371"/>
    </location>
</feature>
<feature type="chain" id="PRO_5046401569" evidence="3">
    <location>
        <begin position="30"/>
        <end position="893"/>
    </location>
</feature>
<evidence type="ECO:0000313" key="5">
    <source>
        <dbReference type="EMBL" id="MFD2840307.1"/>
    </source>
</evidence>
<dbReference type="InterPro" id="IPR007331">
    <property type="entry name" value="Htaa"/>
</dbReference>
<feature type="domain" description="Htaa" evidence="4">
    <location>
        <begin position="158"/>
        <end position="310"/>
    </location>
</feature>
<protein>
    <submittedName>
        <fullName evidence="5">HtaA domain-containing protein</fullName>
    </submittedName>
</protein>
<feature type="compositionally biased region" description="Acidic residues" evidence="1">
    <location>
        <begin position="56"/>
        <end position="70"/>
    </location>
</feature>
<feature type="transmembrane region" description="Helical" evidence="2">
    <location>
        <begin position="866"/>
        <end position="884"/>
    </location>
</feature>
<gene>
    <name evidence="5" type="ORF">ACFSYH_06950</name>
</gene>
<feature type="signal peptide" evidence="3">
    <location>
        <begin position="1"/>
        <end position="29"/>
    </location>
</feature>
<sequence>MNHRHRRARLTSALLAATLVLTGMSGAVAAEAPEAVPTTATTNTIEEAADLTQEQEPVEEPEVIDVEPSSEESPAPQPTTEPQPTEESKAPETTEPQQELPVEQPVETKEDTSVVVEQDSTDISQKQQTQEAPATTKPDVAEAKTQETALQATAQSLGGTLDWGVRESFRDYLGNAFVGGEITVADGATDNGTSYRFTTDSYAGSTVKFTGSVHFTGHHGVLDVKYSAPHIRFTSTTTAVLSVQASATGFDGETAVNNERLDFATLTFAQALKVVDGELNATSQSAKLTTDGARAFAGFYEVGDDLDNIGLHLTGVADLKFDGSGAGDGNGTGTPKPDPGEPNVPQPDNGSKDDDATPGQNQDDAKQRVGSLSWGFKESFRKYIQGPIAKGQVDVADGAVDNGDNYLFQQSESTIKSGTGTVDFAGSVRFTGHHGELDSKFSNPQIKLTSKTSGQISFDANTLHYTDTNKKFTGQRVVVAEFTGAKLTTNKDKSVTYTVSNVTLTSGGNRAFSDFYQAGDALDAITFTVGADKDAKTGEENPKDTTKPKTKKVAAKKAGTYKQAKVDEKTLLPGGRFTITADGFGSNTKRIRLYVYSEPVLLKRGITADGNGQVSVTATLPENLAAGNHTLSLEAPNGVKQQVSIKVLPFDKVDEEANTQADQGPTCVARTVSGATLSWGFKQSYINYVGRLSDGSITTSGVSQSGSTFNWSGGTGKYNEDGSKGVVSYGGALRFTGHKGIMDSNFKNIRVQFNGPNSASIIADVVANNMAGETSTAYSVYMATISLVGNKSSSGNTVTWSNAPVSLTAAGATAFGGFYEAGQAMDAATLSITLGAETNCDQASGTAGTVSGSGVLSKTGVEGIQTGLAAALFLLLAGTVAVIANRRHTVQQR</sequence>
<keyword evidence="6" id="KW-1185">Reference proteome</keyword>
<evidence type="ECO:0000256" key="2">
    <source>
        <dbReference type="SAM" id="Phobius"/>
    </source>
</evidence>
<dbReference type="Pfam" id="PF04213">
    <property type="entry name" value="HtaA"/>
    <property type="match status" value="3"/>
</dbReference>
<feature type="domain" description="Htaa" evidence="4">
    <location>
        <begin position="675"/>
        <end position="831"/>
    </location>
</feature>
<evidence type="ECO:0000256" key="3">
    <source>
        <dbReference type="SAM" id="SignalP"/>
    </source>
</evidence>
<reference evidence="6" key="1">
    <citation type="journal article" date="2019" name="Int. J. Syst. Evol. Microbiol.">
        <title>The Global Catalogue of Microorganisms (GCM) 10K type strain sequencing project: providing services to taxonomists for standard genome sequencing and annotation.</title>
        <authorList>
            <consortium name="The Broad Institute Genomics Platform"/>
            <consortium name="The Broad Institute Genome Sequencing Center for Infectious Disease"/>
            <person name="Wu L."/>
            <person name="Ma J."/>
        </authorList>
    </citation>
    <scope>NUCLEOTIDE SEQUENCE [LARGE SCALE GENOMIC DNA]</scope>
    <source>
        <strain evidence="6">KCTC 33576</strain>
    </source>
</reference>
<keyword evidence="2" id="KW-0472">Membrane</keyword>
<evidence type="ECO:0000256" key="1">
    <source>
        <dbReference type="SAM" id="MobiDB-lite"/>
    </source>
</evidence>
<evidence type="ECO:0000313" key="6">
    <source>
        <dbReference type="Proteomes" id="UP001597391"/>
    </source>
</evidence>
<dbReference type="Proteomes" id="UP001597391">
    <property type="component" value="Unassembled WGS sequence"/>
</dbReference>